<evidence type="ECO:0000313" key="1">
    <source>
        <dbReference type="EMBL" id="KPM03803.1"/>
    </source>
</evidence>
<dbReference type="VEuPathDB" id="VectorBase:SSCA004882"/>
<comment type="caution">
    <text evidence="1">The sequence shown here is derived from an EMBL/GenBank/DDBJ whole genome shotgun (WGS) entry which is preliminary data.</text>
</comment>
<proteinExistence type="predicted"/>
<reference evidence="1 2" key="1">
    <citation type="journal article" date="2015" name="Parasit. Vectors">
        <title>Draft genome of the scabies mite.</title>
        <authorList>
            <person name="Rider S.D.Jr."/>
            <person name="Morgan M.S."/>
            <person name="Arlian L.G."/>
        </authorList>
    </citation>
    <scope>NUCLEOTIDE SEQUENCE [LARGE SCALE GENOMIC DNA]</scope>
    <source>
        <strain evidence="1">Arlian Lab</strain>
    </source>
</reference>
<gene>
    <name evidence="1" type="ORF">QR98_0022380</name>
</gene>
<organism evidence="1 2">
    <name type="scientific">Sarcoptes scabiei</name>
    <name type="common">Itch mite</name>
    <name type="synonym">Acarus scabiei</name>
    <dbReference type="NCBI Taxonomy" id="52283"/>
    <lineage>
        <taxon>Eukaryota</taxon>
        <taxon>Metazoa</taxon>
        <taxon>Ecdysozoa</taxon>
        <taxon>Arthropoda</taxon>
        <taxon>Chelicerata</taxon>
        <taxon>Arachnida</taxon>
        <taxon>Acari</taxon>
        <taxon>Acariformes</taxon>
        <taxon>Sarcoptiformes</taxon>
        <taxon>Astigmata</taxon>
        <taxon>Psoroptidia</taxon>
        <taxon>Sarcoptoidea</taxon>
        <taxon>Sarcoptidae</taxon>
        <taxon>Sarcoptinae</taxon>
        <taxon>Sarcoptes</taxon>
    </lineage>
</organism>
<dbReference type="Proteomes" id="UP000616769">
    <property type="component" value="Unassembled WGS sequence"/>
</dbReference>
<accession>A0A131ZYP6</accession>
<evidence type="ECO:0000313" key="2">
    <source>
        <dbReference type="Proteomes" id="UP000616769"/>
    </source>
</evidence>
<dbReference type="AlphaFoldDB" id="A0A131ZYP6"/>
<feature type="non-terminal residue" evidence="1">
    <location>
        <position position="80"/>
    </location>
</feature>
<sequence>EDPGNATTKPKDGLKVVKKINGDDANAEPGVEVAPGSDMDVTYEVTNTGNRPVLDVSVTDRIVSENNTEVKGITPEKVDQ</sequence>
<protein>
    <submittedName>
        <fullName evidence="1">Uncharacterized protein</fullName>
    </submittedName>
</protein>
<dbReference type="EMBL" id="JXLN01006248">
    <property type="protein sequence ID" value="KPM03803.1"/>
    <property type="molecule type" value="Genomic_DNA"/>
</dbReference>
<name>A0A131ZYP6_SARSC</name>
<feature type="non-terminal residue" evidence="1">
    <location>
        <position position="1"/>
    </location>
</feature>